<dbReference type="PROSITE" id="PS00108">
    <property type="entry name" value="PROTEIN_KINASE_ST"/>
    <property type="match status" value="1"/>
</dbReference>
<evidence type="ECO:0000256" key="13">
    <source>
        <dbReference type="ARBA" id="ARBA00047899"/>
    </source>
</evidence>
<keyword evidence="7" id="KW-0677">Repeat</keyword>
<dbReference type="PROSITE" id="PS00018">
    <property type="entry name" value="EF_HAND_1"/>
    <property type="match status" value="4"/>
</dbReference>
<evidence type="ECO:0000256" key="16">
    <source>
        <dbReference type="SAM" id="MobiDB-lite"/>
    </source>
</evidence>
<feature type="binding site" evidence="15">
    <location>
        <position position="218"/>
    </location>
    <ligand>
        <name>ATP</name>
        <dbReference type="ChEBI" id="CHEBI:30616"/>
    </ligand>
</feature>
<dbReference type="InterPro" id="IPR011009">
    <property type="entry name" value="Kinase-like_dom_sf"/>
</dbReference>
<evidence type="ECO:0000256" key="12">
    <source>
        <dbReference type="ARBA" id="ARBA00024334"/>
    </source>
</evidence>
<comment type="similarity">
    <text evidence="12">Belongs to the protein kinase superfamily. Ser/Thr protein kinase family. CDPK subfamily.</text>
</comment>
<protein>
    <recommendedName>
        <fullName evidence="3">non-specific serine/threonine protein kinase</fullName>
        <ecNumber evidence="3">2.7.11.1</ecNumber>
    </recommendedName>
</protein>
<dbReference type="InterPro" id="IPR008271">
    <property type="entry name" value="Ser/Thr_kinase_AS"/>
</dbReference>
<dbReference type="GO" id="GO:0005524">
    <property type="term" value="F:ATP binding"/>
    <property type="evidence" value="ECO:0007669"/>
    <property type="project" value="UniProtKB-UniRule"/>
</dbReference>
<dbReference type="PROSITE" id="PS00107">
    <property type="entry name" value="PROTEIN_KINASE_ATP"/>
    <property type="match status" value="1"/>
</dbReference>
<dbReference type="PROSITE" id="PS50222">
    <property type="entry name" value="EF_HAND_2"/>
    <property type="match status" value="4"/>
</dbReference>
<dbReference type="Proteomes" id="UP000039865">
    <property type="component" value="Unassembled WGS sequence"/>
</dbReference>
<feature type="domain" description="EF-hand" evidence="18">
    <location>
        <begin position="533"/>
        <end position="568"/>
    </location>
</feature>
<dbReference type="Gene3D" id="3.30.200.20">
    <property type="entry name" value="Phosphorylase Kinase, domain 1"/>
    <property type="match status" value="1"/>
</dbReference>
<dbReference type="InterPro" id="IPR050205">
    <property type="entry name" value="CDPK_Ser/Thr_kinases"/>
</dbReference>
<evidence type="ECO:0000256" key="11">
    <source>
        <dbReference type="ARBA" id="ARBA00022840"/>
    </source>
</evidence>
<comment type="catalytic activity">
    <reaction evidence="13">
        <text>L-threonyl-[protein] + ATP = O-phospho-L-threonyl-[protein] + ADP + H(+)</text>
        <dbReference type="Rhea" id="RHEA:46608"/>
        <dbReference type="Rhea" id="RHEA-COMP:11060"/>
        <dbReference type="Rhea" id="RHEA-COMP:11605"/>
        <dbReference type="ChEBI" id="CHEBI:15378"/>
        <dbReference type="ChEBI" id="CHEBI:30013"/>
        <dbReference type="ChEBI" id="CHEBI:30616"/>
        <dbReference type="ChEBI" id="CHEBI:61977"/>
        <dbReference type="ChEBI" id="CHEBI:456216"/>
        <dbReference type="EC" id="2.7.11.1"/>
    </reaction>
</comment>
<dbReference type="CDD" id="cd00051">
    <property type="entry name" value="EFh"/>
    <property type="match status" value="1"/>
</dbReference>
<dbReference type="InterPro" id="IPR017441">
    <property type="entry name" value="Protein_kinase_ATP_BS"/>
</dbReference>
<feature type="compositionally biased region" description="Polar residues" evidence="16">
    <location>
        <begin position="27"/>
        <end position="37"/>
    </location>
</feature>
<evidence type="ECO:0000256" key="2">
    <source>
        <dbReference type="ARBA" id="ARBA00011245"/>
    </source>
</evidence>
<evidence type="ECO:0000313" key="20">
    <source>
        <dbReference type="Proteomes" id="UP000039865"/>
    </source>
</evidence>
<dbReference type="InParanoid" id="A0A078BCE5"/>
<evidence type="ECO:0000256" key="15">
    <source>
        <dbReference type="PROSITE-ProRule" id="PRU10141"/>
    </source>
</evidence>
<feature type="region of interest" description="Disordered" evidence="16">
    <location>
        <begin position="681"/>
        <end position="734"/>
    </location>
</feature>
<accession>A0A078BCE5</accession>
<dbReference type="AlphaFoldDB" id="A0A078BCE5"/>
<dbReference type="InterPro" id="IPR002048">
    <property type="entry name" value="EF_hand_dom"/>
</dbReference>
<dbReference type="FunFam" id="1.10.238.10:FF:000585">
    <property type="entry name" value="Calcium-dependent protein kinase-a"/>
    <property type="match status" value="1"/>
</dbReference>
<evidence type="ECO:0000256" key="7">
    <source>
        <dbReference type="ARBA" id="ARBA00022737"/>
    </source>
</evidence>
<name>A0A078BCE5_STYLE</name>
<comment type="catalytic activity">
    <reaction evidence="14">
        <text>L-seryl-[protein] + ATP = O-phospho-L-seryl-[protein] + ADP + H(+)</text>
        <dbReference type="Rhea" id="RHEA:17989"/>
        <dbReference type="Rhea" id="RHEA-COMP:9863"/>
        <dbReference type="Rhea" id="RHEA-COMP:11604"/>
        <dbReference type="ChEBI" id="CHEBI:15378"/>
        <dbReference type="ChEBI" id="CHEBI:29999"/>
        <dbReference type="ChEBI" id="CHEBI:30616"/>
        <dbReference type="ChEBI" id="CHEBI:83421"/>
        <dbReference type="ChEBI" id="CHEBI:456216"/>
        <dbReference type="EC" id="2.7.11.1"/>
    </reaction>
</comment>
<evidence type="ECO:0000313" key="19">
    <source>
        <dbReference type="EMBL" id="CDW91278.1"/>
    </source>
</evidence>
<dbReference type="FunFam" id="3.30.200.20:FF:000315">
    <property type="entry name" value="Calcium-dependent protein kinase 3"/>
    <property type="match status" value="1"/>
</dbReference>
<keyword evidence="20" id="KW-1185">Reference proteome</keyword>
<comment type="subunit">
    <text evidence="2">Monomer.</text>
</comment>
<dbReference type="EC" id="2.7.11.1" evidence="3"/>
<sequence length="734" mass="85665">MPESPCFESDHEDQQLLLVNHTEKNGKQLQNSEQNSPHHGVDTSGGNSAQLHDRERRFSVFRDHKQLKVDIDVANQNSRHRQQHVIKIDTYPLQIAKAAPRRNETNFATSLNQNQLNQNGRQPKQIMSSTQNIKFQISQQQPYLQNYKSQNINFSTAHKDSDKGKLKIDVSVFVHEQKGKIKARYRILETIGKGSYGEVKKIQSKTNYELRAMKIIRKEDVSKEYMQSLLNEIDILKQLDHPNIVRIYEFYQDKLHFYLITEYIEGGELFDKITKVKCFTEADAAKVMKQLLSAVVYCHNKKIVHRDLKPENLLIDLKTQDSLKVIDFGTSQIFDPNTKMHQKYGTRRYDEKCDVWSCGVIMYILLCGYPPFKGKNHKEIFDKIKTGKFSFAAAEWKNVSREAKVMIKKMLTFTPEERVSAHQALEDEWIVQNAMRQTQKSLDQFHQPIMNDMMENLKKINVINTFHQILFSQIEQKLQQAVLTYFANYMNYDQEKRRLLEIFQAFDTNGDGQLDYKELLEGYTTYFNGDYERAEIEVTEILEKLDFNHNGNIDYSEFMIAHLNVAQMVHEDKLKEVFNLFDIDHSGTITVDEIKKILGNSKGKSNPNDDIDDNEWDRVLEEVDKDGNGEISFEEFKEMIYNMCNMEMEKKPTLALEEELKDGNGGGENNKQFKQQVSLLQSMGTEKTQRRKKKKIIITNKIKTKKSLKNPNTDLEKQQTNQQQQLDASQQQNI</sequence>
<dbReference type="InterPro" id="IPR000719">
    <property type="entry name" value="Prot_kinase_dom"/>
</dbReference>
<dbReference type="SMART" id="SM00054">
    <property type="entry name" value="EFh"/>
    <property type="match status" value="4"/>
</dbReference>
<evidence type="ECO:0000256" key="8">
    <source>
        <dbReference type="ARBA" id="ARBA00022741"/>
    </source>
</evidence>
<evidence type="ECO:0000256" key="3">
    <source>
        <dbReference type="ARBA" id="ARBA00012513"/>
    </source>
</evidence>
<comment type="cofactor">
    <cofactor evidence="1">
        <name>Mg(2+)</name>
        <dbReference type="ChEBI" id="CHEBI:18420"/>
    </cofactor>
</comment>
<evidence type="ECO:0000256" key="5">
    <source>
        <dbReference type="ARBA" id="ARBA00022679"/>
    </source>
</evidence>
<dbReference type="Gene3D" id="1.10.510.10">
    <property type="entry name" value="Transferase(Phosphotransferase) domain 1"/>
    <property type="match status" value="1"/>
</dbReference>
<dbReference type="FunFam" id="1.10.510.10:FF:000571">
    <property type="entry name" value="Maternal embryonic leucine zipper kinase"/>
    <property type="match status" value="1"/>
</dbReference>
<evidence type="ECO:0000256" key="4">
    <source>
        <dbReference type="ARBA" id="ARBA00022527"/>
    </source>
</evidence>
<organism evidence="19 20">
    <name type="scientific">Stylonychia lemnae</name>
    <name type="common">Ciliate</name>
    <dbReference type="NCBI Taxonomy" id="5949"/>
    <lineage>
        <taxon>Eukaryota</taxon>
        <taxon>Sar</taxon>
        <taxon>Alveolata</taxon>
        <taxon>Ciliophora</taxon>
        <taxon>Intramacronucleata</taxon>
        <taxon>Spirotrichea</taxon>
        <taxon>Stichotrichia</taxon>
        <taxon>Sporadotrichida</taxon>
        <taxon>Oxytrichidae</taxon>
        <taxon>Stylonychinae</taxon>
        <taxon>Stylonychia</taxon>
    </lineage>
</organism>
<dbReference type="CDD" id="cd05117">
    <property type="entry name" value="STKc_CAMK"/>
    <property type="match status" value="1"/>
</dbReference>
<evidence type="ECO:0000256" key="9">
    <source>
        <dbReference type="ARBA" id="ARBA00022777"/>
    </source>
</evidence>
<evidence type="ECO:0000256" key="10">
    <source>
        <dbReference type="ARBA" id="ARBA00022837"/>
    </source>
</evidence>
<feature type="domain" description="EF-hand" evidence="18">
    <location>
        <begin position="569"/>
        <end position="604"/>
    </location>
</feature>
<feature type="compositionally biased region" description="Basic residues" evidence="16">
    <location>
        <begin position="689"/>
        <end position="708"/>
    </location>
</feature>
<dbReference type="PROSITE" id="PS50011">
    <property type="entry name" value="PROTEIN_KINASE_DOM"/>
    <property type="match status" value="1"/>
</dbReference>
<evidence type="ECO:0000256" key="6">
    <source>
        <dbReference type="ARBA" id="ARBA00022723"/>
    </source>
</evidence>
<feature type="compositionally biased region" description="Low complexity" evidence="16">
    <location>
        <begin position="718"/>
        <end position="734"/>
    </location>
</feature>
<keyword evidence="6" id="KW-0479">Metal-binding</keyword>
<dbReference type="Gene3D" id="1.10.238.10">
    <property type="entry name" value="EF-hand"/>
    <property type="match status" value="2"/>
</dbReference>
<keyword evidence="5" id="KW-0808">Transferase</keyword>
<feature type="domain" description="Protein kinase" evidence="17">
    <location>
        <begin position="185"/>
        <end position="430"/>
    </location>
</feature>
<dbReference type="InterPro" id="IPR018247">
    <property type="entry name" value="EF_Hand_1_Ca_BS"/>
</dbReference>
<dbReference type="Pfam" id="PF13499">
    <property type="entry name" value="EF-hand_7"/>
    <property type="match status" value="2"/>
</dbReference>
<feature type="region of interest" description="Disordered" evidence="16">
    <location>
        <begin position="27"/>
        <end position="50"/>
    </location>
</feature>
<dbReference type="EMBL" id="CCKQ01019257">
    <property type="protein sequence ID" value="CDW91278.1"/>
    <property type="molecule type" value="Genomic_DNA"/>
</dbReference>
<keyword evidence="11 15" id="KW-0067">ATP-binding</keyword>
<keyword evidence="8 15" id="KW-0547">Nucleotide-binding</keyword>
<dbReference type="Pfam" id="PF00069">
    <property type="entry name" value="Pkinase"/>
    <property type="match status" value="1"/>
</dbReference>
<evidence type="ECO:0000256" key="14">
    <source>
        <dbReference type="ARBA" id="ARBA00048679"/>
    </source>
</evidence>
<evidence type="ECO:0000259" key="17">
    <source>
        <dbReference type="PROSITE" id="PS50011"/>
    </source>
</evidence>
<dbReference type="SUPFAM" id="SSF47473">
    <property type="entry name" value="EF-hand"/>
    <property type="match status" value="1"/>
</dbReference>
<feature type="domain" description="EF-hand" evidence="18">
    <location>
        <begin position="494"/>
        <end position="529"/>
    </location>
</feature>
<keyword evidence="9 19" id="KW-0418">Kinase</keyword>
<dbReference type="SMART" id="SM00220">
    <property type="entry name" value="S_TKc"/>
    <property type="match status" value="1"/>
</dbReference>
<dbReference type="GO" id="GO:0005509">
    <property type="term" value="F:calcium ion binding"/>
    <property type="evidence" value="ECO:0007669"/>
    <property type="project" value="InterPro"/>
</dbReference>
<proteinExistence type="inferred from homology"/>
<gene>
    <name evidence="19" type="primary">Contig12138.g12973</name>
    <name evidence="19" type="ORF">STYLEM_20431</name>
</gene>
<feature type="domain" description="EF-hand" evidence="18">
    <location>
        <begin position="611"/>
        <end position="646"/>
    </location>
</feature>
<dbReference type="SUPFAM" id="SSF56112">
    <property type="entry name" value="Protein kinase-like (PK-like)"/>
    <property type="match status" value="1"/>
</dbReference>
<keyword evidence="4" id="KW-0723">Serine/threonine-protein kinase</keyword>
<dbReference type="GO" id="GO:0004674">
    <property type="term" value="F:protein serine/threonine kinase activity"/>
    <property type="evidence" value="ECO:0007669"/>
    <property type="project" value="UniProtKB-KW"/>
</dbReference>
<evidence type="ECO:0000259" key="18">
    <source>
        <dbReference type="PROSITE" id="PS50222"/>
    </source>
</evidence>
<evidence type="ECO:0000256" key="1">
    <source>
        <dbReference type="ARBA" id="ARBA00001946"/>
    </source>
</evidence>
<dbReference type="PANTHER" id="PTHR24349">
    <property type="entry name" value="SERINE/THREONINE-PROTEIN KINASE"/>
    <property type="match status" value="1"/>
</dbReference>
<dbReference type="InterPro" id="IPR011992">
    <property type="entry name" value="EF-hand-dom_pair"/>
</dbReference>
<reference evidence="19 20" key="1">
    <citation type="submission" date="2014-06" db="EMBL/GenBank/DDBJ databases">
        <authorList>
            <person name="Swart Estienne"/>
        </authorList>
    </citation>
    <scope>NUCLEOTIDE SEQUENCE [LARGE SCALE GENOMIC DNA]</scope>
    <source>
        <strain evidence="19 20">130c</strain>
    </source>
</reference>
<keyword evidence="10" id="KW-0106">Calcium</keyword>